<name>A0A3S9MXT1_9FLAO</name>
<dbReference type="EMBL" id="CP034549">
    <property type="protein sequence ID" value="AZQ43853.1"/>
    <property type="molecule type" value="Genomic_DNA"/>
</dbReference>
<keyword evidence="1" id="KW-0472">Membrane</keyword>
<dbReference type="OrthoDB" id="1144118at2"/>
<dbReference type="KEGG" id="noj:EJ995_06280"/>
<keyword evidence="1" id="KW-0812">Transmembrane</keyword>
<evidence type="ECO:0000256" key="1">
    <source>
        <dbReference type="SAM" id="Phobius"/>
    </source>
</evidence>
<evidence type="ECO:0000313" key="2">
    <source>
        <dbReference type="EMBL" id="AZQ43853.1"/>
    </source>
</evidence>
<dbReference type="RefSeq" id="WP_126446707.1">
    <property type="nucleotide sequence ID" value="NZ_CP034549.1"/>
</dbReference>
<gene>
    <name evidence="2" type="ORF">EJ995_06280</name>
</gene>
<feature type="transmembrane region" description="Helical" evidence="1">
    <location>
        <begin position="73"/>
        <end position="90"/>
    </location>
</feature>
<reference evidence="2 3" key="1">
    <citation type="submission" date="2018-12" db="EMBL/GenBank/DDBJ databases">
        <title>Complete genome of Nonlabens sp. MJ115.</title>
        <authorList>
            <person name="Choi H.S."/>
            <person name="Jung J."/>
        </authorList>
    </citation>
    <scope>NUCLEOTIDE SEQUENCE [LARGE SCALE GENOMIC DNA]</scope>
    <source>
        <strain evidence="2 3">MJ115</strain>
    </source>
</reference>
<evidence type="ECO:0000313" key="3">
    <source>
        <dbReference type="Proteomes" id="UP000279600"/>
    </source>
</evidence>
<proteinExistence type="predicted"/>
<keyword evidence="3" id="KW-1185">Reference proteome</keyword>
<keyword evidence="1" id="KW-1133">Transmembrane helix</keyword>
<protein>
    <recommendedName>
        <fullName evidence="4">DoxX family protein</fullName>
    </recommendedName>
</protein>
<feature type="transmembrane region" description="Helical" evidence="1">
    <location>
        <begin position="7"/>
        <end position="26"/>
    </location>
</feature>
<dbReference type="AlphaFoldDB" id="A0A3S9MXT1"/>
<sequence>MFTDKSLGIFTRVLVIYAAFFILVVVAKSISDPVSDNSLAPANGYLPSYVIAGVHFVLLMINGAMIVLKRYNWLIPSISAIIMLLCRIYFQDLSLWIWSW</sequence>
<accession>A0A3S9MXT1</accession>
<organism evidence="2 3">
    <name type="scientific">Nonlabens ponticola</name>
    <dbReference type="NCBI Taxonomy" id="2496866"/>
    <lineage>
        <taxon>Bacteria</taxon>
        <taxon>Pseudomonadati</taxon>
        <taxon>Bacteroidota</taxon>
        <taxon>Flavobacteriia</taxon>
        <taxon>Flavobacteriales</taxon>
        <taxon>Flavobacteriaceae</taxon>
        <taxon>Nonlabens</taxon>
    </lineage>
</organism>
<feature type="transmembrane region" description="Helical" evidence="1">
    <location>
        <begin position="46"/>
        <end position="68"/>
    </location>
</feature>
<dbReference type="Proteomes" id="UP000279600">
    <property type="component" value="Chromosome"/>
</dbReference>
<evidence type="ECO:0008006" key="4">
    <source>
        <dbReference type="Google" id="ProtNLM"/>
    </source>
</evidence>